<protein>
    <submittedName>
        <fullName evidence="1">Uncharacterized protein</fullName>
    </submittedName>
</protein>
<gene>
    <name evidence="1" type="ORF">CFK41_17530</name>
</gene>
<dbReference type="EMBL" id="CP023564">
    <property type="protein sequence ID" value="ATG56382.1"/>
    <property type="molecule type" value="Genomic_DNA"/>
</dbReference>
<keyword evidence="2" id="KW-1185">Reference proteome</keyword>
<accession>A0A291H1V3</accession>
<dbReference type="Proteomes" id="UP000217889">
    <property type="component" value="Chromosome"/>
</dbReference>
<reference evidence="1 2" key="1">
    <citation type="journal article" date="2014" name="Int. J. Syst. Evol. Microbiol.">
        <title>Brachybacterium ginsengisoli sp. nov., isolated from soil of a ginseng field.</title>
        <authorList>
            <person name="Hoang V.A."/>
            <person name="Kim Y.J."/>
            <person name="Nguyen N.L."/>
            <person name="Yang D.C."/>
        </authorList>
    </citation>
    <scope>NUCLEOTIDE SEQUENCE [LARGE SCALE GENOMIC DNA]</scope>
    <source>
        <strain evidence="1 2">DCY80</strain>
    </source>
</reference>
<organism evidence="1 2">
    <name type="scientific">Brachybacterium ginsengisoli</name>
    <dbReference type="NCBI Taxonomy" id="1331682"/>
    <lineage>
        <taxon>Bacteria</taxon>
        <taxon>Bacillati</taxon>
        <taxon>Actinomycetota</taxon>
        <taxon>Actinomycetes</taxon>
        <taxon>Micrococcales</taxon>
        <taxon>Dermabacteraceae</taxon>
        <taxon>Brachybacterium</taxon>
    </lineage>
</organism>
<sequence>MSPRSQERPSSPPKDGRRARFRTVLGIPVPLVLLALVASALMGVQLADALEQTTDNASSTGVTSVDSRTGIGKISAGAPVVTETTLGTEVQRLIDSGTIQPMTSFDAATCLRELGVSDSILILEEVAWGGDQTQGWLLVHGPLDRDTLRANGGIVSATVVLPSCGTTDDDITPAQNKLWSGDVRIGSL</sequence>
<dbReference type="KEGG" id="bgg:CFK41_17530"/>
<evidence type="ECO:0000313" key="1">
    <source>
        <dbReference type="EMBL" id="ATG56382.1"/>
    </source>
</evidence>
<dbReference type="AlphaFoldDB" id="A0A291H1V3"/>
<proteinExistence type="predicted"/>
<dbReference type="OrthoDB" id="4793552at2"/>
<evidence type="ECO:0000313" key="2">
    <source>
        <dbReference type="Proteomes" id="UP000217889"/>
    </source>
</evidence>
<name>A0A291H1V3_9MICO</name>
<dbReference type="RefSeq" id="WP_096800842.1">
    <property type="nucleotide sequence ID" value="NZ_CP023564.1"/>
</dbReference>